<dbReference type="InParanoid" id="D1YYM7"/>
<reference evidence="2 3" key="2">
    <citation type="journal article" date="2008" name="Int. J. Syst. Evol. Microbiol.">
        <title>Methanocella paludicola gen. nov., sp. nov., a methane-producing archaeon, the first isolate of the lineage 'Rice Cluster I', and proposal of the new archaeal order Methanocellales ord. nov.</title>
        <authorList>
            <person name="Sakai S."/>
            <person name="Imachi H."/>
            <person name="Hanada S."/>
            <person name="Ohashi A."/>
            <person name="Harada H."/>
            <person name="Kamagata Y."/>
        </authorList>
    </citation>
    <scope>NUCLEOTIDE SEQUENCE [LARGE SCALE GENOMIC DNA]</scope>
    <source>
        <strain evidence="3">DSM 17711 / JCM 13418 / NBRC 101707 / SANAE</strain>
    </source>
</reference>
<reference evidence="3" key="3">
    <citation type="journal article" date="2011" name="PLoS ONE">
        <title>Genome sequence of a mesophilic hydrogenotrophic methanogen Methanocella paludicola, the first cultivated representative of the order Methanocellales.</title>
        <authorList>
            <person name="Sakai S."/>
            <person name="Takaki Y."/>
            <person name="Shimamura S."/>
            <person name="Sekine M."/>
            <person name="Tajima T."/>
            <person name="Kosugi H."/>
            <person name="Ichikawa N."/>
            <person name="Tasumi E."/>
            <person name="Hiraki A.T."/>
            <person name="Shimizu A."/>
            <person name="Kato Y."/>
            <person name="Nishiko R."/>
            <person name="Mori K."/>
            <person name="Fujita N."/>
            <person name="Imachi H."/>
            <person name="Takai K."/>
        </authorList>
    </citation>
    <scope>NUCLEOTIDE SEQUENCE [LARGE SCALE GENOMIC DNA]</scope>
    <source>
        <strain evidence="3">DSM 17711 / JCM 13418 / NBRC 101707 / SANAE</strain>
    </source>
</reference>
<evidence type="ECO:0000313" key="2">
    <source>
        <dbReference type="EMBL" id="BAI61549.1"/>
    </source>
</evidence>
<dbReference type="KEGG" id="mpd:MCP_1477"/>
<feature type="compositionally biased region" description="Basic and acidic residues" evidence="1">
    <location>
        <begin position="1"/>
        <end position="33"/>
    </location>
</feature>
<name>D1YYM7_METPS</name>
<evidence type="ECO:0000313" key="3">
    <source>
        <dbReference type="Proteomes" id="UP000001882"/>
    </source>
</evidence>
<dbReference type="RefSeq" id="WP_012900228.1">
    <property type="nucleotide sequence ID" value="NC_013665.1"/>
</dbReference>
<accession>D1YYM7</accession>
<organism evidence="2 3">
    <name type="scientific">Methanocella paludicola (strain DSM 17711 / JCM 13418 / NBRC 101707 / SANAE)</name>
    <dbReference type="NCBI Taxonomy" id="304371"/>
    <lineage>
        <taxon>Archaea</taxon>
        <taxon>Methanobacteriati</taxon>
        <taxon>Methanobacteriota</taxon>
        <taxon>Stenosarchaea group</taxon>
        <taxon>Methanomicrobia</taxon>
        <taxon>Methanocellales</taxon>
        <taxon>Methanocellaceae</taxon>
        <taxon>Methanocella</taxon>
    </lineage>
</organism>
<reference evidence="2 3" key="1">
    <citation type="journal article" date="2007" name="Appl. Environ. Microbiol.">
        <title>Isolation of key methanogens for global methane emission from rice paddy fields: a novel isolate affiliated with the clone cluster rice cluster I.</title>
        <authorList>
            <person name="Sakai S."/>
            <person name="Imachi H."/>
            <person name="Sekiguchi Y."/>
            <person name="Ohashi A."/>
            <person name="Harada H."/>
            <person name="Kamagata Y."/>
        </authorList>
    </citation>
    <scope>NUCLEOTIDE SEQUENCE [LARGE SCALE GENOMIC DNA]</scope>
    <source>
        <strain evidence="3">DSM 17711 / JCM 13418 / NBRC 101707 / SANAE</strain>
    </source>
</reference>
<dbReference type="OrthoDB" id="382551at2157"/>
<dbReference type="Proteomes" id="UP000001882">
    <property type="component" value="Chromosome"/>
</dbReference>
<protein>
    <submittedName>
        <fullName evidence="2">Uncharacterized protein</fullName>
    </submittedName>
</protein>
<proteinExistence type="predicted"/>
<dbReference type="EMBL" id="AP011532">
    <property type="protein sequence ID" value="BAI61549.1"/>
    <property type="molecule type" value="Genomic_DNA"/>
</dbReference>
<keyword evidence="3" id="KW-1185">Reference proteome</keyword>
<dbReference type="GeneID" id="55557955"/>
<dbReference type="AlphaFoldDB" id="D1YYM7"/>
<feature type="region of interest" description="Disordered" evidence="1">
    <location>
        <begin position="1"/>
        <end position="56"/>
    </location>
</feature>
<sequence>MPEKEWSPKRERQYEHIKKSEMEKEGRPEETAKRIAAATVNKTRKEKGETKEQKKK</sequence>
<gene>
    <name evidence="2" type="ordered locus">MCP_1477</name>
</gene>
<evidence type="ECO:0000256" key="1">
    <source>
        <dbReference type="SAM" id="MobiDB-lite"/>
    </source>
</evidence>
<feature type="compositionally biased region" description="Basic and acidic residues" evidence="1">
    <location>
        <begin position="46"/>
        <end position="56"/>
    </location>
</feature>